<accession>A0A2V3TX03</accession>
<reference evidence="3 4" key="1">
    <citation type="submission" date="2018-05" db="EMBL/GenBank/DDBJ databases">
        <title>Genomic Encyclopedia of Type Strains, Phase IV (KMG-IV): sequencing the most valuable type-strain genomes for metagenomic binning, comparative biology and taxonomic classification.</title>
        <authorList>
            <person name="Goeker M."/>
        </authorList>
    </citation>
    <scope>NUCLEOTIDE SEQUENCE [LARGE SCALE GENOMIC DNA]</scope>
    <source>
        <strain evidence="3 4">DSM 6462</strain>
    </source>
</reference>
<name>A0A2V3TX03_9HYPH</name>
<comment type="caution">
    <text evidence="3">The sequence shown here is derived from an EMBL/GenBank/DDBJ whole genome shotgun (WGS) entry which is preliminary data.</text>
</comment>
<dbReference type="InterPro" id="IPR003779">
    <property type="entry name" value="CMD-like"/>
</dbReference>
<evidence type="ECO:0000313" key="4">
    <source>
        <dbReference type="Proteomes" id="UP000248021"/>
    </source>
</evidence>
<dbReference type="EMBL" id="QJJK01000012">
    <property type="protein sequence ID" value="PXW54187.1"/>
    <property type="molecule type" value="Genomic_DNA"/>
</dbReference>
<evidence type="ECO:0000313" key="3">
    <source>
        <dbReference type="EMBL" id="PXW54187.1"/>
    </source>
</evidence>
<proteinExistence type="predicted"/>
<evidence type="ECO:0000259" key="2">
    <source>
        <dbReference type="Pfam" id="PF02627"/>
    </source>
</evidence>
<dbReference type="InterPro" id="IPR029032">
    <property type="entry name" value="AhpD-like"/>
</dbReference>
<dbReference type="InterPro" id="IPR052512">
    <property type="entry name" value="4CMD/NDH-1_regulator"/>
</dbReference>
<dbReference type="Gene3D" id="1.20.1290.10">
    <property type="entry name" value="AhpD-like"/>
    <property type="match status" value="1"/>
</dbReference>
<gene>
    <name evidence="3" type="ORF">C7450_112216</name>
</gene>
<feature type="domain" description="Carboxymuconolactone decarboxylase-like" evidence="2">
    <location>
        <begin position="51"/>
        <end position="132"/>
    </location>
</feature>
<dbReference type="Pfam" id="PF02627">
    <property type="entry name" value="CMD"/>
    <property type="match status" value="1"/>
</dbReference>
<dbReference type="PANTHER" id="PTHR33570">
    <property type="entry name" value="4-CARBOXYMUCONOLACTONE DECARBOXYLASE FAMILY PROTEIN"/>
    <property type="match status" value="1"/>
</dbReference>
<evidence type="ECO:0000256" key="1">
    <source>
        <dbReference type="SAM" id="MobiDB-lite"/>
    </source>
</evidence>
<feature type="compositionally biased region" description="Basic and acidic residues" evidence="1">
    <location>
        <begin position="155"/>
        <end position="168"/>
    </location>
</feature>
<dbReference type="Proteomes" id="UP000248021">
    <property type="component" value="Unassembled WGS sequence"/>
</dbReference>
<organism evidence="3 4">
    <name type="scientific">Chelatococcus asaccharovorans</name>
    <dbReference type="NCBI Taxonomy" id="28210"/>
    <lineage>
        <taxon>Bacteria</taxon>
        <taxon>Pseudomonadati</taxon>
        <taxon>Pseudomonadota</taxon>
        <taxon>Alphaproteobacteria</taxon>
        <taxon>Hyphomicrobiales</taxon>
        <taxon>Chelatococcaceae</taxon>
        <taxon>Chelatococcus</taxon>
    </lineage>
</organism>
<protein>
    <submittedName>
        <fullName evidence="3">4-carboxymuconolactone decarboxylase</fullName>
    </submittedName>
</protein>
<keyword evidence="4" id="KW-1185">Reference proteome</keyword>
<dbReference type="PANTHER" id="PTHR33570:SF2">
    <property type="entry name" value="CARBOXYMUCONOLACTONE DECARBOXYLASE-LIKE DOMAIN-CONTAINING PROTEIN"/>
    <property type="match status" value="1"/>
</dbReference>
<dbReference type="AlphaFoldDB" id="A0A2V3TX03"/>
<dbReference type="GO" id="GO:0051920">
    <property type="term" value="F:peroxiredoxin activity"/>
    <property type="evidence" value="ECO:0007669"/>
    <property type="project" value="InterPro"/>
</dbReference>
<feature type="region of interest" description="Disordered" evidence="1">
    <location>
        <begin position="143"/>
        <end position="168"/>
    </location>
</feature>
<dbReference type="SUPFAM" id="SSF69118">
    <property type="entry name" value="AhpD-like"/>
    <property type="match status" value="1"/>
</dbReference>
<feature type="compositionally biased region" description="Polar residues" evidence="1">
    <location>
        <begin position="143"/>
        <end position="154"/>
    </location>
</feature>
<sequence>MRNQLKEQAMSPTSESLDSLFSRGLSLRRQVLGKEYVDGSLASANDFMMAFQRITTEWCWGYAWGRNTLDLKTRSMLNIAMLTALNRSAEIRLHVRGAINNGVTAEEIREVLIHATIYCGIPAGLDAFKTANAVLIEMGAVTADTQPSNDGGSETEQREGLADDPRER</sequence>